<keyword evidence="6" id="KW-0961">Cell wall biogenesis/degradation</keyword>
<evidence type="ECO:0000256" key="3">
    <source>
        <dbReference type="ARBA" id="ARBA00022960"/>
    </source>
</evidence>
<evidence type="ECO:0000256" key="1">
    <source>
        <dbReference type="ARBA" id="ARBA00009943"/>
    </source>
</evidence>
<protein>
    <submittedName>
        <fullName evidence="7">Lipid II:glycine glycyltransferase (Peptidoglycan interpeptide bridge formation enzyme)</fullName>
    </submittedName>
</protein>
<keyword evidence="3" id="KW-0133">Cell shape</keyword>
<dbReference type="InterPro" id="IPR050644">
    <property type="entry name" value="PG_Glycine_Bridge_Synth"/>
</dbReference>
<keyword evidence="5" id="KW-0012">Acyltransferase</keyword>
<evidence type="ECO:0000256" key="5">
    <source>
        <dbReference type="ARBA" id="ARBA00023315"/>
    </source>
</evidence>
<dbReference type="GO" id="GO:0071555">
    <property type="term" value="P:cell wall organization"/>
    <property type="evidence" value="ECO:0007669"/>
    <property type="project" value="UniProtKB-KW"/>
</dbReference>
<dbReference type="EMBL" id="FOVK01000001">
    <property type="protein sequence ID" value="SFN38469.1"/>
    <property type="molecule type" value="Genomic_DNA"/>
</dbReference>
<dbReference type="GO" id="GO:0008360">
    <property type="term" value="P:regulation of cell shape"/>
    <property type="evidence" value="ECO:0007669"/>
    <property type="project" value="UniProtKB-KW"/>
</dbReference>
<dbReference type="Pfam" id="PF02388">
    <property type="entry name" value="FemAB"/>
    <property type="match status" value="2"/>
</dbReference>
<comment type="similarity">
    <text evidence="1">Belongs to the FemABX family.</text>
</comment>
<keyword evidence="4" id="KW-0573">Peptidoglycan synthesis</keyword>
<dbReference type="SUPFAM" id="SSF55729">
    <property type="entry name" value="Acyl-CoA N-acyltransferases (Nat)"/>
    <property type="match status" value="2"/>
</dbReference>
<keyword evidence="8" id="KW-1185">Reference proteome</keyword>
<dbReference type="RefSeq" id="WP_074910218.1">
    <property type="nucleotide sequence ID" value="NZ_FOVK01000001.1"/>
</dbReference>
<dbReference type="PANTHER" id="PTHR36174:SF1">
    <property type="entry name" value="LIPID II:GLYCINE GLYCYLTRANSFERASE"/>
    <property type="match status" value="1"/>
</dbReference>
<evidence type="ECO:0000313" key="8">
    <source>
        <dbReference type="Proteomes" id="UP000181899"/>
    </source>
</evidence>
<accession>A0A1I4YLM2</accession>
<evidence type="ECO:0000256" key="6">
    <source>
        <dbReference type="ARBA" id="ARBA00023316"/>
    </source>
</evidence>
<dbReference type="PROSITE" id="PS51191">
    <property type="entry name" value="FEMABX"/>
    <property type="match status" value="1"/>
</dbReference>
<evidence type="ECO:0000256" key="2">
    <source>
        <dbReference type="ARBA" id="ARBA00022679"/>
    </source>
</evidence>
<dbReference type="GO" id="GO:0016755">
    <property type="term" value="F:aminoacyltransferase activity"/>
    <property type="evidence" value="ECO:0007669"/>
    <property type="project" value="InterPro"/>
</dbReference>
<evidence type="ECO:0000256" key="4">
    <source>
        <dbReference type="ARBA" id="ARBA00022984"/>
    </source>
</evidence>
<evidence type="ECO:0000313" key="7">
    <source>
        <dbReference type="EMBL" id="SFN38469.1"/>
    </source>
</evidence>
<dbReference type="Gene3D" id="3.40.630.30">
    <property type="match status" value="2"/>
</dbReference>
<dbReference type="AlphaFoldDB" id="A0A1I4YLM2"/>
<dbReference type="PANTHER" id="PTHR36174">
    <property type="entry name" value="LIPID II:GLYCINE GLYCYLTRANSFERASE"/>
    <property type="match status" value="1"/>
</dbReference>
<proteinExistence type="inferred from homology"/>
<name>A0A1I4YLM2_9CLOT</name>
<dbReference type="Proteomes" id="UP000181899">
    <property type="component" value="Unassembled WGS sequence"/>
</dbReference>
<dbReference type="GO" id="GO:0009252">
    <property type="term" value="P:peptidoglycan biosynthetic process"/>
    <property type="evidence" value="ECO:0007669"/>
    <property type="project" value="UniProtKB-KW"/>
</dbReference>
<dbReference type="InterPro" id="IPR016181">
    <property type="entry name" value="Acyl_CoA_acyltransferase"/>
</dbReference>
<organism evidence="7 8">
    <name type="scientific">Proteiniclasticum ruminis</name>
    <dbReference type="NCBI Taxonomy" id="398199"/>
    <lineage>
        <taxon>Bacteria</taxon>
        <taxon>Bacillati</taxon>
        <taxon>Bacillota</taxon>
        <taxon>Clostridia</taxon>
        <taxon>Eubacteriales</taxon>
        <taxon>Clostridiaceae</taxon>
        <taxon>Proteiniclasticum</taxon>
    </lineage>
</organism>
<reference evidence="7 8" key="1">
    <citation type="submission" date="2016-10" db="EMBL/GenBank/DDBJ databases">
        <authorList>
            <person name="de Groot N.N."/>
        </authorList>
    </citation>
    <scope>NUCLEOTIDE SEQUENCE [LARGE SCALE GENOMIC DNA]</scope>
    <source>
        <strain evidence="7 8">ML2</strain>
    </source>
</reference>
<dbReference type="InterPro" id="IPR003447">
    <property type="entry name" value="FEMABX"/>
</dbReference>
<keyword evidence="2 7" id="KW-0808">Transferase</keyword>
<gene>
    <name evidence="7" type="ORF">SAMN04488695_101648</name>
</gene>
<dbReference type="OrthoDB" id="9785911at2"/>
<sequence length="340" mass="39602">MPVLDLNNDIMVKKYENYVKESPYGHMLQSMGWKEVKNNWDADYVFLEDDNGEIRAALSILSVKNDGENAFMYAPRGPVCDFYDIETVQELIKEAIPVVKKRNGFFLRMDPEVLQDNELVEKYRGLGYAFRSNEQENIKVFTNPKHNMILDLEDISEEEVMKLFSSNQRTKIRKTYKNGLSTRIIRVSDLIFEEALDRFYSLTVDMSKRQGILYRPKEYFVRLMNGYSDACIFETFDDENEVLSTCIVVSYNKKSFYIYAASSNNKRNLNASIQMNYEAILYAIRNGSKQYDMGGIFDFEPSNGLFMFKYNFCGVNGHKEFIGELDVVFNEELYSAFNGK</sequence>